<evidence type="ECO:0000256" key="6">
    <source>
        <dbReference type="HAMAP-Rule" id="MF_01877"/>
    </source>
</evidence>
<dbReference type="SUPFAM" id="SSF53790">
    <property type="entry name" value="Tetrapyrrole methylase"/>
    <property type="match status" value="1"/>
</dbReference>
<dbReference type="PANTHER" id="PTHR46111:SF1">
    <property type="entry name" value="RIBOSOMAL RNA SMALL SUBUNIT METHYLTRANSFERASE I"/>
    <property type="match status" value="1"/>
</dbReference>
<dbReference type="InterPro" id="IPR014776">
    <property type="entry name" value="4pyrrole_Mease_sub2"/>
</dbReference>
<dbReference type="PIRSF" id="PIRSF005917">
    <property type="entry name" value="MTase_YraL"/>
    <property type="match status" value="1"/>
</dbReference>
<comment type="catalytic activity">
    <reaction evidence="6">
        <text>cytidine(1402) in 16S rRNA + S-adenosyl-L-methionine = 2'-O-methylcytidine(1402) in 16S rRNA + S-adenosyl-L-homocysteine + H(+)</text>
        <dbReference type="Rhea" id="RHEA:42924"/>
        <dbReference type="Rhea" id="RHEA-COMP:10285"/>
        <dbReference type="Rhea" id="RHEA-COMP:10286"/>
        <dbReference type="ChEBI" id="CHEBI:15378"/>
        <dbReference type="ChEBI" id="CHEBI:57856"/>
        <dbReference type="ChEBI" id="CHEBI:59789"/>
        <dbReference type="ChEBI" id="CHEBI:74495"/>
        <dbReference type="ChEBI" id="CHEBI:82748"/>
        <dbReference type="EC" id="2.1.1.198"/>
    </reaction>
</comment>
<comment type="similarity">
    <text evidence="6">Belongs to the methyltransferase superfamily. RsmI family.</text>
</comment>
<dbReference type="Gene3D" id="3.30.950.10">
    <property type="entry name" value="Methyltransferase, Cobalt-precorrin-4 Transmethylase, Domain 2"/>
    <property type="match status" value="1"/>
</dbReference>
<keyword evidence="2 6" id="KW-0698">rRNA processing</keyword>
<dbReference type="FunFam" id="3.40.1010.10:FF:000007">
    <property type="entry name" value="Ribosomal RNA small subunit methyltransferase I"/>
    <property type="match status" value="1"/>
</dbReference>
<dbReference type="AlphaFoldDB" id="A0A6I4VU04"/>
<dbReference type="InterPro" id="IPR035996">
    <property type="entry name" value="4pyrrol_Methylase_sf"/>
</dbReference>
<dbReference type="EC" id="2.1.1.198" evidence="6"/>
<dbReference type="GO" id="GO:0005737">
    <property type="term" value="C:cytoplasm"/>
    <property type="evidence" value="ECO:0007669"/>
    <property type="project" value="UniProtKB-SubCell"/>
</dbReference>
<dbReference type="Gene3D" id="3.40.1010.10">
    <property type="entry name" value="Cobalt-precorrin-4 Transmethylase, Domain 1"/>
    <property type="match status" value="1"/>
</dbReference>
<dbReference type="NCBIfam" id="TIGR00096">
    <property type="entry name" value="16S rRNA (cytidine(1402)-2'-O)-methyltransferase"/>
    <property type="match status" value="1"/>
</dbReference>
<dbReference type="InterPro" id="IPR000878">
    <property type="entry name" value="4pyrrol_Mease"/>
</dbReference>
<organism evidence="8 9">
    <name type="scientific">Shimazuella alba</name>
    <dbReference type="NCBI Taxonomy" id="2690964"/>
    <lineage>
        <taxon>Bacteria</taxon>
        <taxon>Bacillati</taxon>
        <taxon>Bacillota</taxon>
        <taxon>Bacilli</taxon>
        <taxon>Bacillales</taxon>
        <taxon>Thermoactinomycetaceae</taxon>
        <taxon>Shimazuella</taxon>
    </lineage>
</organism>
<feature type="domain" description="Tetrapyrrole methylase" evidence="7">
    <location>
        <begin position="16"/>
        <end position="215"/>
    </location>
</feature>
<proteinExistence type="inferred from homology"/>
<dbReference type="Pfam" id="PF00590">
    <property type="entry name" value="TP_methylase"/>
    <property type="match status" value="1"/>
</dbReference>
<gene>
    <name evidence="6 8" type="primary">rsmI</name>
    <name evidence="8" type="ORF">GSM42_12370</name>
</gene>
<name>A0A6I4VU04_9BACL</name>
<sequence>MNRQKSFANDLQAIGKLYVVGTPIGNLNEMSPRAIDTLKEVDLIAAEDTRHTRKLLSYFSFSTALTSFHEHNQETKKVEIVEKILTGKSVAVVSDAGMPAISDPGEVLVEAALQAGITVIPVSGPNAALNALVASGIAAQPFTFIGFLPRQKKERKKELEKWASFPTTLVFYEAPHRVKQMLQDSLAILGNRKIAVARELTKKHEEWLRGTIEEVVVYVEQTDTLGEYCIVIEGAADEGFNQMDNWWEAMSIVQHVDHYIEDGLDKKTAIRQVANDRGVPKREVYQVYHEH</sequence>
<dbReference type="CDD" id="cd11648">
    <property type="entry name" value="RsmI"/>
    <property type="match status" value="1"/>
</dbReference>
<comment type="subcellular location">
    <subcellularLocation>
        <location evidence="6">Cytoplasm</location>
    </subcellularLocation>
</comment>
<dbReference type="InterPro" id="IPR014777">
    <property type="entry name" value="4pyrrole_Mease_sub1"/>
</dbReference>
<dbReference type="PANTHER" id="PTHR46111">
    <property type="entry name" value="RIBOSOMAL RNA SMALL SUBUNIT METHYLTRANSFERASE I"/>
    <property type="match status" value="1"/>
</dbReference>
<dbReference type="InterPro" id="IPR018063">
    <property type="entry name" value="SAM_MeTrfase_RsmI_CS"/>
</dbReference>
<evidence type="ECO:0000256" key="1">
    <source>
        <dbReference type="ARBA" id="ARBA00022490"/>
    </source>
</evidence>
<evidence type="ECO:0000313" key="8">
    <source>
        <dbReference type="EMBL" id="MXQ54493.1"/>
    </source>
</evidence>
<evidence type="ECO:0000256" key="3">
    <source>
        <dbReference type="ARBA" id="ARBA00022603"/>
    </source>
</evidence>
<keyword evidence="9" id="KW-1185">Reference proteome</keyword>
<dbReference type="EMBL" id="WUUL01000008">
    <property type="protein sequence ID" value="MXQ54493.1"/>
    <property type="molecule type" value="Genomic_DNA"/>
</dbReference>
<reference evidence="8 9" key="1">
    <citation type="submission" date="2019-12" db="EMBL/GenBank/DDBJ databases">
        <title>Whole-genome analyses of novel actinobacteria.</title>
        <authorList>
            <person name="Sahin N."/>
            <person name="Saygin H."/>
        </authorList>
    </citation>
    <scope>NUCLEOTIDE SEQUENCE [LARGE SCALE GENOMIC DNA]</scope>
    <source>
        <strain evidence="8 9">KC615</strain>
    </source>
</reference>
<keyword evidence="1 6" id="KW-0963">Cytoplasm</keyword>
<comment type="caution">
    <text evidence="8">The sequence shown here is derived from an EMBL/GenBank/DDBJ whole genome shotgun (WGS) entry which is preliminary data.</text>
</comment>
<dbReference type="PROSITE" id="PS01296">
    <property type="entry name" value="RSMI"/>
    <property type="match status" value="1"/>
</dbReference>
<keyword evidence="3 6" id="KW-0489">Methyltransferase</keyword>
<dbReference type="InterPro" id="IPR008189">
    <property type="entry name" value="rRNA_ssu_MeTfrase_I"/>
</dbReference>
<dbReference type="GO" id="GO:0070677">
    <property type="term" value="F:rRNA (cytosine-2'-O-)-methyltransferase activity"/>
    <property type="evidence" value="ECO:0007669"/>
    <property type="project" value="UniProtKB-UniRule"/>
</dbReference>
<dbReference type="RefSeq" id="WP_160801855.1">
    <property type="nucleotide sequence ID" value="NZ_WUUL01000008.1"/>
</dbReference>
<keyword evidence="4 6" id="KW-0808">Transferase</keyword>
<accession>A0A6I4VU04</accession>
<comment type="function">
    <text evidence="6">Catalyzes the 2'-O-methylation of the ribose of cytidine 1402 (C1402) in 16S rRNA.</text>
</comment>
<evidence type="ECO:0000256" key="5">
    <source>
        <dbReference type="ARBA" id="ARBA00022691"/>
    </source>
</evidence>
<protein>
    <recommendedName>
        <fullName evidence="6">Ribosomal RNA small subunit methyltransferase I</fullName>
        <ecNumber evidence="6">2.1.1.198</ecNumber>
    </recommendedName>
    <alternativeName>
        <fullName evidence="6">16S rRNA 2'-O-ribose C1402 methyltransferase</fullName>
    </alternativeName>
    <alternativeName>
        <fullName evidence="6">rRNA (cytidine-2'-O-)-methyltransferase RsmI</fullName>
    </alternativeName>
</protein>
<dbReference type="Proteomes" id="UP000430692">
    <property type="component" value="Unassembled WGS sequence"/>
</dbReference>
<dbReference type="FunFam" id="3.30.950.10:FF:000002">
    <property type="entry name" value="Ribosomal RNA small subunit methyltransferase I"/>
    <property type="match status" value="1"/>
</dbReference>
<keyword evidence="5 6" id="KW-0949">S-adenosyl-L-methionine</keyword>
<evidence type="ECO:0000256" key="4">
    <source>
        <dbReference type="ARBA" id="ARBA00022679"/>
    </source>
</evidence>
<evidence type="ECO:0000256" key="2">
    <source>
        <dbReference type="ARBA" id="ARBA00022552"/>
    </source>
</evidence>
<evidence type="ECO:0000313" key="9">
    <source>
        <dbReference type="Proteomes" id="UP000430692"/>
    </source>
</evidence>
<evidence type="ECO:0000259" key="7">
    <source>
        <dbReference type="Pfam" id="PF00590"/>
    </source>
</evidence>
<dbReference type="HAMAP" id="MF_01877">
    <property type="entry name" value="16SrRNA_methyltr_I"/>
    <property type="match status" value="1"/>
</dbReference>